<protein>
    <submittedName>
        <fullName evidence="3">DotU family type IV/VI secretion system protein</fullName>
    </submittedName>
</protein>
<feature type="domain" description="Type IV / VI secretion system DotU" evidence="2">
    <location>
        <begin position="37"/>
        <end position="235"/>
    </location>
</feature>
<evidence type="ECO:0000259" key="2">
    <source>
        <dbReference type="Pfam" id="PF09850"/>
    </source>
</evidence>
<organism evidence="3 4">
    <name type="scientific">Aquabacterium lacunae</name>
    <dbReference type="NCBI Taxonomy" id="2528630"/>
    <lineage>
        <taxon>Bacteria</taxon>
        <taxon>Pseudomonadati</taxon>
        <taxon>Pseudomonadota</taxon>
        <taxon>Betaproteobacteria</taxon>
        <taxon>Burkholderiales</taxon>
        <taxon>Aquabacterium</taxon>
    </lineage>
</organism>
<evidence type="ECO:0000313" key="3">
    <source>
        <dbReference type="EMBL" id="TBO34253.1"/>
    </source>
</evidence>
<accession>A0A4Q9H225</accession>
<dbReference type="NCBIfam" id="TIGR03349">
    <property type="entry name" value="IV_VI_DotU"/>
    <property type="match status" value="1"/>
</dbReference>
<dbReference type="Pfam" id="PF09850">
    <property type="entry name" value="DotU"/>
    <property type="match status" value="1"/>
</dbReference>
<keyword evidence="1" id="KW-0812">Transmembrane</keyword>
<dbReference type="PANTHER" id="PTHR38033">
    <property type="entry name" value="MEMBRANE PROTEIN-RELATED"/>
    <property type="match status" value="1"/>
</dbReference>
<evidence type="ECO:0000313" key="4">
    <source>
        <dbReference type="Proteomes" id="UP000292120"/>
    </source>
</evidence>
<proteinExistence type="predicted"/>
<keyword evidence="4" id="KW-1185">Reference proteome</keyword>
<dbReference type="InterPro" id="IPR017732">
    <property type="entry name" value="T4/T6SS_DotU"/>
</dbReference>
<comment type="caution">
    <text evidence="3">The sequence shown here is derived from an EMBL/GenBank/DDBJ whole genome shotgun (WGS) entry which is preliminary data.</text>
</comment>
<name>A0A4Q9H225_9BURK</name>
<dbReference type="AlphaFoldDB" id="A0A4Q9H225"/>
<dbReference type="Gene3D" id="1.25.40.590">
    <property type="entry name" value="Type IV / VI secretion system, DotU"/>
    <property type="match status" value="1"/>
</dbReference>
<reference evidence="3 4" key="1">
    <citation type="submission" date="2019-02" db="EMBL/GenBank/DDBJ databases">
        <title>Aquabacterium sp. strain KMB7.</title>
        <authorList>
            <person name="Chen W.-M."/>
        </authorList>
    </citation>
    <scope>NUCLEOTIDE SEQUENCE [LARGE SCALE GENOMIC DNA]</scope>
    <source>
        <strain evidence="3 4">KMB7</strain>
    </source>
</reference>
<gene>
    <name evidence="3" type="ORF">EYS42_02140</name>
</gene>
<evidence type="ECO:0000256" key="1">
    <source>
        <dbReference type="SAM" id="Phobius"/>
    </source>
</evidence>
<sequence>MSAQLQTVSPPAGAHPLAHAAAAPSLLTEPAARTPSLLDLMYDGFYLLFLLKGKNAPQDADTFRDRIKQFLTQFERQATRVNAAVDDIHLCKWAFCATVDEAILMSGFKARDAWLRQPLQLQFFGEQLAGEQFFERLEELRRQGSSRVQALEVFHMCLLLGFQGKYILEGSEKLNYLVARVGDEIAHHKGKRQGFAPHWAAPDRVVHQLKHEAPLWAVLSVLALTAVLVFTGMRWHLGSHTRQGLAAFQNVVQLAPQVAHVTITLP</sequence>
<dbReference type="InterPro" id="IPR038522">
    <property type="entry name" value="T4/T6SS_DotU_sf"/>
</dbReference>
<feature type="transmembrane region" description="Helical" evidence="1">
    <location>
        <begin position="213"/>
        <end position="233"/>
    </location>
</feature>
<dbReference type="RefSeq" id="WP_130966203.1">
    <property type="nucleotide sequence ID" value="NZ_SIXI01000001.1"/>
</dbReference>
<keyword evidence="1" id="KW-0472">Membrane</keyword>
<dbReference type="NCBIfam" id="NF038228">
    <property type="entry name" value="IcmH_DotU_IVB"/>
    <property type="match status" value="1"/>
</dbReference>
<dbReference type="PANTHER" id="PTHR38033:SF1">
    <property type="entry name" value="DOTU FAMILY TYPE IV_VI SECRETION SYSTEM PROTEIN"/>
    <property type="match status" value="1"/>
</dbReference>
<dbReference type="Proteomes" id="UP000292120">
    <property type="component" value="Unassembled WGS sequence"/>
</dbReference>
<dbReference type="OrthoDB" id="345640at2"/>
<dbReference type="EMBL" id="SIXI01000001">
    <property type="protein sequence ID" value="TBO34253.1"/>
    <property type="molecule type" value="Genomic_DNA"/>
</dbReference>
<keyword evidence="1" id="KW-1133">Transmembrane helix</keyword>